<name>A0A2G6KFX4_9BACT</name>
<dbReference type="Proteomes" id="UP000230821">
    <property type="component" value="Unassembled WGS sequence"/>
</dbReference>
<dbReference type="AlphaFoldDB" id="A0A2G6KFX4"/>
<evidence type="ECO:0000313" key="2">
    <source>
        <dbReference type="Proteomes" id="UP000230821"/>
    </source>
</evidence>
<dbReference type="InterPro" id="IPR009921">
    <property type="entry name" value="YehS-like"/>
</dbReference>
<dbReference type="Pfam" id="PF07308">
    <property type="entry name" value="DUF1456"/>
    <property type="match status" value="2"/>
</dbReference>
<dbReference type="PANTHER" id="PTHR37805:SF1">
    <property type="entry name" value="CYTOPLASMIC PROTEIN"/>
    <property type="match status" value="1"/>
</dbReference>
<sequence>MTNNDVLRRVRYALDIPDALMIKIFSLADRKIDRLTVQRLLKKDGDDGHLACSEDDLTAFLDGLIVLKRGKQEKRPGRLFTLDAPLDNNMILRKLRIALELRDDEMLQTLALAGFDVSKSELSALFRKKGHRHYKTCGDQFLRNFLNGLTRRYRNPSSQR</sequence>
<reference evidence="1 2" key="1">
    <citation type="submission" date="2017-10" db="EMBL/GenBank/DDBJ databases">
        <title>Novel microbial diversity and functional potential in the marine mammal oral microbiome.</title>
        <authorList>
            <person name="Dudek N.K."/>
            <person name="Sun C.L."/>
            <person name="Burstein D."/>
            <person name="Kantor R.S."/>
            <person name="Aliaga Goltsman D.S."/>
            <person name="Bik E.M."/>
            <person name="Thomas B.C."/>
            <person name="Banfield J.F."/>
            <person name="Relman D.A."/>
        </authorList>
    </citation>
    <scope>NUCLEOTIDE SEQUENCE [LARGE SCALE GENOMIC DNA]</scope>
    <source>
        <strain evidence="1">DOLJORAL78_47_16</strain>
    </source>
</reference>
<dbReference type="PANTHER" id="PTHR37805">
    <property type="entry name" value="CYTOPLASMIC PROTEIN-RELATED"/>
    <property type="match status" value="1"/>
</dbReference>
<protein>
    <recommendedName>
        <fullName evidence="3">DUF1456 domain-containing protein</fullName>
    </recommendedName>
</protein>
<accession>A0A2G6KFX4</accession>
<gene>
    <name evidence="1" type="ORF">CSA56_07380</name>
</gene>
<organism evidence="1 2">
    <name type="scientific">candidate division KSB3 bacterium</name>
    <dbReference type="NCBI Taxonomy" id="2044937"/>
    <lineage>
        <taxon>Bacteria</taxon>
        <taxon>candidate division KSB3</taxon>
    </lineage>
</organism>
<proteinExistence type="predicted"/>
<evidence type="ECO:0008006" key="3">
    <source>
        <dbReference type="Google" id="ProtNLM"/>
    </source>
</evidence>
<comment type="caution">
    <text evidence="1">The sequence shown here is derived from an EMBL/GenBank/DDBJ whole genome shotgun (WGS) entry which is preliminary data.</text>
</comment>
<dbReference type="EMBL" id="PDSK01000083">
    <property type="protein sequence ID" value="PIE34574.1"/>
    <property type="molecule type" value="Genomic_DNA"/>
</dbReference>
<evidence type="ECO:0000313" key="1">
    <source>
        <dbReference type="EMBL" id="PIE34574.1"/>
    </source>
</evidence>